<evidence type="ECO:0000256" key="4">
    <source>
        <dbReference type="ARBA" id="ARBA00022643"/>
    </source>
</evidence>
<evidence type="ECO:0000313" key="8">
    <source>
        <dbReference type="Proteomes" id="UP001501057"/>
    </source>
</evidence>
<evidence type="ECO:0000256" key="5">
    <source>
        <dbReference type="ARBA" id="ARBA00023002"/>
    </source>
</evidence>
<dbReference type="PANTHER" id="PTHR43673:SF2">
    <property type="entry name" value="NITROREDUCTASE"/>
    <property type="match status" value="1"/>
</dbReference>
<evidence type="ECO:0000256" key="2">
    <source>
        <dbReference type="ARBA" id="ARBA00007118"/>
    </source>
</evidence>
<evidence type="ECO:0000256" key="1">
    <source>
        <dbReference type="ARBA" id="ARBA00001917"/>
    </source>
</evidence>
<comment type="cofactor">
    <cofactor evidence="1">
        <name>FMN</name>
        <dbReference type="ChEBI" id="CHEBI:58210"/>
    </cofactor>
</comment>
<evidence type="ECO:0000256" key="3">
    <source>
        <dbReference type="ARBA" id="ARBA00022630"/>
    </source>
</evidence>
<gene>
    <name evidence="7" type="ORF">GCM10009710_26550</name>
</gene>
<organism evidence="7 8">
    <name type="scientific">Aeromicrobium alkaliterrae</name>
    <dbReference type="NCBI Taxonomy" id="302168"/>
    <lineage>
        <taxon>Bacteria</taxon>
        <taxon>Bacillati</taxon>
        <taxon>Actinomycetota</taxon>
        <taxon>Actinomycetes</taxon>
        <taxon>Propionibacteriales</taxon>
        <taxon>Nocardioidaceae</taxon>
        <taxon>Aeromicrobium</taxon>
    </lineage>
</organism>
<comment type="similarity">
    <text evidence="2">Belongs to the nitroreductase family.</text>
</comment>
<comment type="caution">
    <text evidence="7">The sequence shown here is derived from an EMBL/GenBank/DDBJ whole genome shotgun (WGS) entry which is preliminary data.</text>
</comment>
<dbReference type="EMBL" id="BAAAME010000004">
    <property type="protein sequence ID" value="GAA1745222.1"/>
    <property type="molecule type" value="Genomic_DNA"/>
</dbReference>
<proteinExistence type="inferred from homology"/>
<evidence type="ECO:0000259" key="6">
    <source>
        <dbReference type="Pfam" id="PF00881"/>
    </source>
</evidence>
<keyword evidence="5" id="KW-0560">Oxidoreductase</keyword>
<accession>A0ABP4W1S3</accession>
<keyword evidence="8" id="KW-1185">Reference proteome</keyword>
<keyword evidence="4" id="KW-0288">FMN</keyword>
<dbReference type="SUPFAM" id="SSF55469">
    <property type="entry name" value="FMN-dependent nitroreductase-like"/>
    <property type="match status" value="1"/>
</dbReference>
<dbReference type="Pfam" id="PF00881">
    <property type="entry name" value="Nitroreductase"/>
    <property type="match status" value="1"/>
</dbReference>
<dbReference type="InterPro" id="IPR000415">
    <property type="entry name" value="Nitroreductase-like"/>
</dbReference>
<dbReference type="CDD" id="cd02136">
    <property type="entry name" value="PnbA_NfnB-like"/>
    <property type="match status" value="1"/>
</dbReference>
<keyword evidence="3" id="KW-0285">Flavoprotein</keyword>
<protein>
    <submittedName>
        <fullName evidence="7">Nitroreductase</fullName>
    </submittedName>
</protein>
<evidence type="ECO:0000313" key="7">
    <source>
        <dbReference type="EMBL" id="GAA1745222.1"/>
    </source>
</evidence>
<name>A0ABP4W1S3_9ACTN</name>
<sequence length="229" mass="24619">MPDRGEGAAAELAALLTARHSCRGFLADPVPDVVLDRIFGVAQRTASWCNTQPWQVHLVSGAARDRLSQRLVDDVRDNPESSDLPMPEQYVGVYQDRRREAGFALYEAVGVERSDREARARQAMLNYTFFGAPHVAIVTTDSSQGTYGAVDCGAYVANVLNAATAEGVATIAQAAIAMRSTPVREVLGLPDDRLVVCAVSLGRADPDHPANAFRTSRALPADVVVRVEA</sequence>
<dbReference type="Proteomes" id="UP001501057">
    <property type="component" value="Unassembled WGS sequence"/>
</dbReference>
<feature type="domain" description="Nitroreductase" evidence="6">
    <location>
        <begin position="17"/>
        <end position="203"/>
    </location>
</feature>
<dbReference type="RefSeq" id="WP_344202446.1">
    <property type="nucleotide sequence ID" value="NZ_BAAAME010000004.1"/>
</dbReference>
<dbReference type="PANTHER" id="PTHR43673">
    <property type="entry name" value="NAD(P)H NITROREDUCTASE YDGI-RELATED"/>
    <property type="match status" value="1"/>
</dbReference>
<reference evidence="8" key="1">
    <citation type="journal article" date="2019" name="Int. J. Syst. Evol. Microbiol.">
        <title>The Global Catalogue of Microorganisms (GCM) 10K type strain sequencing project: providing services to taxonomists for standard genome sequencing and annotation.</title>
        <authorList>
            <consortium name="The Broad Institute Genomics Platform"/>
            <consortium name="The Broad Institute Genome Sequencing Center for Infectious Disease"/>
            <person name="Wu L."/>
            <person name="Ma J."/>
        </authorList>
    </citation>
    <scope>NUCLEOTIDE SEQUENCE [LARGE SCALE GENOMIC DNA]</scope>
    <source>
        <strain evidence="8">JCM 13518</strain>
    </source>
</reference>
<dbReference type="Gene3D" id="3.40.109.10">
    <property type="entry name" value="NADH Oxidase"/>
    <property type="match status" value="1"/>
</dbReference>
<dbReference type="InterPro" id="IPR029479">
    <property type="entry name" value="Nitroreductase"/>
</dbReference>